<comment type="similarity">
    <text evidence="2">Belongs to the RLP family.</text>
</comment>
<protein>
    <submittedName>
        <fullName evidence="13">Receptor-like protein 12</fullName>
    </submittedName>
</protein>
<dbReference type="PRINTS" id="PR00019">
    <property type="entry name" value="LEURICHRPT"/>
</dbReference>
<evidence type="ECO:0000256" key="4">
    <source>
        <dbReference type="ARBA" id="ARBA00022614"/>
    </source>
</evidence>
<organism evidence="12 13">
    <name type="scientific">Nicotiana sylvestris</name>
    <name type="common">Wood tobacco</name>
    <name type="synonym">South American tobacco</name>
    <dbReference type="NCBI Taxonomy" id="4096"/>
    <lineage>
        <taxon>Eukaryota</taxon>
        <taxon>Viridiplantae</taxon>
        <taxon>Streptophyta</taxon>
        <taxon>Embryophyta</taxon>
        <taxon>Tracheophyta</taxon>
        <taxon>Spermatophyta</taxon>
        <taxon>Magnoliopsida</taxon>
        <taxon>eudicotyledons</taxon>
        <taxon>Gunneridae</taxon>
        <taxon>Pentapetalae</taxon>
        <taxon>asterids</taxon>
        <taxon>lamiids</taxon>
        <taxon>Solanales</taxon>
        <taxon>Solanaceae</taxon>
        <taxon>Nicotianoideae</taxon>
        <taxon>Nicotianeae</taxon>
        <taxon>Nicotiana</taxon>
    </lineage>
</organism>
<dbReference type="PANTHER" id="PTHR27004">
    <property type="entry name" value="RECEPTOR-LIKE PROTEIN 12 ISOFORM X1"/>
    <property type="match status" value="1"/>
</dbReference>
<dbReference type="SUPFAM" id="SSF52058">
    <property type="entry name" value="L domain-like"/>
    <property type="match status" value="1"/>
</dbReference>
<dbReference type="Proteomes" id="UP000189701">
    <property type="component" value="Unplaced"/>
</dbReference>
<dbReference type="GO" id="GO:0005886">
    <property type="term" value="C:plasma membrane"/>
    <property type="evidence" value="ECO:0007669"/>
    <property type="project" value="UniProtKB-SubCell"/>
</dbReference>
<evidence type="ECO:0000256" key="2">
    <source>
        <dbReference type="ARBA" id="ARBA00009592"/>
    </source>
</evidence>
<dbReference type="eggNOG" id="KOG0619">
    <property type="taxonomic scope" value="Eukaryota"/>
</dbReference>
<dbReference type="InterPro" id="IPR032675">
    <property type="entry name" value="LRR_dom_sf"/>
</dbReference>
<evidence type="ECO:0000256" key="1">
    <source>
        <dbReference type="ARBA" id="ARBA00004251"/>
    </source>
</evidence>
<dbReference type="GeneID" id="104227640"/>
<dbReference type="PANTHER" id="PTHR27004:SF463">
    <property type="entry name" value="RECEPTOR-LIKE PROTEIN 12"/>
    <property type="match status" value="1"/>
</dbReference>
<keyword evidence="8 11" id="KW-0472">Membrane</keyword>
<evidence type="ECO:0000256" key="6">
    <source>
        <dbReference type="ARBA" id="ARBA00022737"/>
    </source>
</evidence>
<evidence type="ECO:0000256" key="10">
    <source>
        <dbReference type="ARBA" id="ARBA00023180"/>
    </source>
</evidence>
<gene>
    <name evidence="13" type="primary">LOC104227640</name>
</gene>
<keyword evidence="4" id="KW-0433">Leucine-rich repeat</keyword>
<evidence type="ECO:0000256" key="3">
    <source>
        <dbReference type="ARBA" id="ARBA00022475"/>
    </source>
</evidence>
<proteinExistence type="inferred from homology"/>
<keyword evidence="12" id="KW-1185">Reference proteome</keyword>
<comment type="subcellular location">
    <subcellularLocation>
        <location evidence="1">Cell membrane</location>
        <topology evidence="1">Single-pass type I membrane protein</topology>
    </subcellularLocation>
</comment>
<dbReference type="KEGG" id="nsy:104227640"/>
<keyword evidence="6" id="KW-0677">Repeat</keyword>
<sequence>MVVVLKGREMEIVNILEAFTSIDFSCNNFQGEIPEVVGDLKLLYLLNLSHNALTGRIPKALGKLNQLESLDLSVNQLSGKISDELVGLTFLSFLNISFNQLSGRIPRGNQFHMFSVDSFDGNTGLCDFPLKKTCSGDTNVNGLLQPNNHSEHEIDGKYIISFALGSSVSFSIIIWLLLHSRRYNEFIDRLIFRIFGQHKKEWQD</sequence>
<keyword evidence="9" id="KW-0675">Receptor</keyword>
<evidence type="ECO:0000256" key="8">
    <source>
        <dbReference type="ARBA" id="ARBA00023136"/>
    </source>
</evidence>
<keyword evidence="3" id="KW-1003">Cell membrane</keyword>
<dbReference type="Pfam" id="PF00560">
    <property type="entry name" value="LRR_1"/>
    <property type="match status" value="1"/>
</dbReference>
<evidence type="ECO:0000256" key="5">
    <source>
        <dbReference type="ARBA" id="ARBA00022692"/>
    </source>
</evidence>
<dbReference type="AlphaFoldDB" id="A0A1U7WHV1"/>
<dbReference type="STRING" id="4096.A0A1U7WHV1"/>
<evidence type="ECO:0000313" key="13">
    <source>
        <dbReference type="RefSeq" id="XP_009778223.1"/>
    </source>
</evidence>
<evidence type="ECO:0000256" key="11">
    <source>
        <dbReference type="SAM" id="Phobius"/>
    </source>
</evidence>
<feature type="transmembrane region" description="Helical" evidence="11">
    <location>
        <begin position="158"/>
        <end position="178"/>
    </location>
</feature>
<evidence type="ECO:0000256" key="7">
    <source>
        <dbReference type="ARBA" id="ARBA00022989"/>
    </source>
</evidence>
<name>A0A1U7WHV1_NICSY</name>
<evidence type="ECO:0000313" key="12">
    <source>
        <dbReference type="Proteomes" id="UP000189701"/>
    </source>
</evidence>
<dbReference type="Pfam" id="PF13855">
    <property type="entry name" value="LRR_8"/>
    <property type="match status" value="1"/>
</dbReference>
<dbReference type="RefSeq" id="XP_009778223.1">
    <property type="nucleotide sequence ID" value="XM_009779921.1"/>
</dbReference>
<keyword evidence="7 11" id="KW-1133">Transmembrane helix</keyword>
<accession>A0A1U7WHV1</accession>
<dbReference type="InterPro" id="IPR001611">
    <property type="entry name" value="Leu-rich_rpt"/>
</dbReference>
<evidence type="ECO:0000256" key="9">
    <source>
        <dbReference type="ARBA" id="ARBA00023170"/>
    </source>
</evidence>
<dbReference type="Gene3D" id="3.80.10.10">
    <property type="entry name" value="Ribonuclease Inhibitor"/>
    <property type="match status" value="1"/>
</dbReference>
<keyword evidence="10" id="KW-0325">Glycoprotein</keyword>
<dbReference type="FunFam" id="3.80.10.10:FF:000111">
    <property type="entry name" value="LRR receptor-like serine/threonine-protein kinase ERECTA"/>
    <property type="match status" value="1"/>
</dbReference>
<keyword evidence="5 11" id="KW-0812">Transmembrane</keyword>
<reference evidence="13" key="2">
    <citation type="submission" date="2025-08" db="UniProtKB">
        <authorList>
            <consortium name="RefSeq"/>
        </authorList>
    </citation>
    <scope>IDENTIFICATION</scope>
    <source>
        <tissue evidence="13">Leaf</tissue>
    </source>
</reference>
<reference evidence="12" key="1">
    <citation type="journal article" date="2013" name="Genome Biol.">
        <title>Reference genomes and transcriptomes of Nicotiana sylvestris and Nicotiana tomentosiformis.</title>
        <authorList>
            <person name="Sierro N."/>
            <person name="Battey J.N."/>
            <person name="Ouadi S."/>
            <person name="Bovet L."/>
            <person name="Goepfert S."/>
            <person name="Bakaher N."/>
            <person name="Peitsch M.C."/>
            <person name="Ivanov N.V."/>
        </authorList>
    </citation>
    <scope>NUCLEOTIDE SEQUENCE [LARGE SCALE GENOMIC DNA]</scope>
</reference>